<protein>
    <submittedName>
        <fullName evidence="1">Uncharacterized protein</fullName>
    </submittedName>
</protein>
<sequence length="68" mass="7430">MSEFEATLRSQVDERLKALAAAQEAGHDYEAHLHSARIRDLLDMAARHGVNTGGWVDPAVLDSATLED</sequence>
<reference evidence="1 2" key="1">
    <citation type="submission" date="2024-09" db="EMBL/GenBank/DDBJ databases">
        <authorList>
            <person name="Sun Q."/>
            <person name="Mori K."/>
        </authorList>
    </citation>
    <scope>NUCLEOTIDE SEQUENCE [LARGE SCALE GENOMIC DNA]</scope>
    <source>
        <strain evidence="1 2">TBRC 7907</strain>
    </source>
</reference>
<dbReference type="EMBL" id="JBHLZU010000016">
    <property type="protein sequence ID" value="MFB9905976.1"/>
    <property type="molecule type" value="Genomic_DNA"/>
</dbReference>
<keyword evidence="2" id="KW-1185">Reference proteome</keyword>
<proteinExistence type="predicted"/>
<comment type="caution">
    <text evidence="1">The sequence shown here is derived from an EMBL/GenBank/DDBJ whole genome shotgun (WGS) entry which is preliminary data.</text>
</comment>
<gene>
    <name evidence="1" type="ORF">ACFFQA_18735</name>
</gene>
<organism evidence="1 2">
    <name type="scientific">Allokutzneria oryzae</name>
    <dbReference type="NCBI Taxonomy" id="1378989"/>
    <lineage>
        <taxon>Bacteria</taxon>
        <taxon>Bacillati</taxon>
        <taxon>Actinomycetota</taxon>
        <taxon>Actinomycetes</taxon>
        <taxon>Pseudonocardiales</taxon>
        <taxon>Pseudonocardiaceae</taxon>
        <taxon>Allokutzneria</taxon>
    </lineage>
</organism>
<dbReference type="Proteomes" id="UP001589693">
    <property type="component" value="Unassembled WGS sequence"/>
</dbReference>
<accession>A0ABV5ZYM6</accession>
<evidence type="ECO:0000313" key="1">
    <source>
        <dbReference type="EMBL" id="MFB9905976.1"/>
    </source>
</evidence>
<dbReference type="RefSeq" id="WP_377853497.1">
    <property type="nucleotide sequence ID" value="NZ_JBHLZU010000016.1"/>
</dbReference>
<evidence type="ECO:0000313" key="2">
    <source>
        <dbReference type="Proteomes" id="UP001589693"/>
    </source>
</evidence>
<name>A0ABV5ZYM6_9PSEU</name>